<dbReference type="Proteomes" id="UP000593566">
    <property type="component" value="Unassembled WGS sequence"/>
</dbReference>
<dbReference type="AlphaFoldDB" id="A0A8H6F822"/>
<name>A0A8H6F822_9LECA</name>
<comment type="caution">
    <text evidence="1">The sequence shown here is derived from an EMBL/GenBank/DDBJ whole genome shotgun (WGS) entry which is preliminary data.</text>
</comment>
<dbReference type="RefSeq" id="XP_037147539.1">
    <property type="nucleotide sequence ID" value="XM_037296965.1"/>
</dbReference>
<dbReference type="EMBL" id="JACCJB010000023">
    <property type="protein sequence ID" value="KAF6218104.1"/>
    <property type="molecule type" value="Genomic_DNA"/>
</dbReference>
<organism evidence="1 2">
    <name type="scientific">Letharia lupina</name>
    <dbReference type="NCBI Taxonomy" id="560253"/>
    <lineage>
        <taxon>Eukaryota</taxon>
        <taxon>Fungi</taxon>
        <taxon>Dikarya</taxon>
        <taxon>Ascomycota</taxon>
        <taxon>Pezizomycotina</taxon>
        <taxon>Lecanoromycetes</taxon>
        <taxon>OSLEUM clade</taxon>
        <taxon>Lecanoromycetidae</taxon>
        <taxon>Lecanorales</taxon>
        <taxon>Lecanorineae</taxon>
        <taxon>Parmeliaceae</taxon>
        <taxon>Letharia</taxon>
    </lineage>
</organism>
<accession>A0A8H6F822</accession>
<gene>
    <name evidence="1" type="ORF">HO133_006062</name>
</gene>
<reference evidence="1 2" key="1">
    <citation type="journal article" date="2020" name="Genomics">
        <title>Complete, high-quality genomes from long-read metagenomic sequencing of two wolf lichen thalli reveals enigmatic genome architecture.</title>
        <authorList>
            <person name="McKenzie S.K."/>
            <person name="Walston R.F."/>
            <person name="Allen J.L."/>
        </authorList>
    </citation>
    <scope>NUCLEOTIDE SEQUENCE [LARGE SCALE GENOMIC DNA]</scope>
    <source>
        <strain evidence="1">WasteWater1</strain>
    </source>
</reference>
<proteinExistence type="predicted"/>
<keyword evidence="2" id="KW-1185">Reference proteome</keyword>
<protein>
    <submittedName>
        <fullName evidence="1">Uncharacterized protein</fullName>
    </submittedName>
</protein>
<evidence type="ECO:0000313" key="2">
    <source>
        <dbReference type="Proteomes" id="UP000593566"/>
    </source>
</evidence>
<sequence length="148" mass="16001">MFQQGWTTGALLFEKAAVCNGPASLAEKLSAIPKWERPASPLTDYTDSWFGRLLSIRPLNGTASDDIVVSDDANAYIESRPGGLSHPRNTLFNNSVGELLAAKPTSRAYRGCICKQKKILEGSGKSSWLGGRQQLDGQMALSFGVRVL</sequence>
<evidence type="ECO:0000313" key="1">
    <source>
        <dbReference type="EMBL" id="KAF6218104.1"/>
    </source>
</evidence>
<dbReference type="GeneID" id="59334467"/>